<evidence type="ECO:0000313" key="5">
    <source>
        <dbReference type="Proteomes" id="UP000198915"/>
    </source>
</evidence>
<dbReference type="InterPro" id="IPR000792">
    <property type="entry name" value="Tscrpt_reg_LuxR_C"/>
</dbReference>
<gene>
    <name evidence="4" type="ORF">SAMN05518846_103264</name>
</gene>
<evidence type="ECO:0000259" key="3">
    <source>
        <dbReference type="PROSITE" id="PS50043"/>
    </source>
</evidence>
<proteinExistence type="predicted"/>
<sequence length="37" mass="4299">MSISEFTVKQYIKSAIKKLGAQNRSHAIGEMYRRGWI</sequence>
<organism evidence="4 5">
    <name type="scientific">Brevibacillus centrosporus</name>
    <dbReference type="NCBI Taxonomy" id="54910"/>
    <lineage>
        <taxon>Bacteria</taxon>
        <taxon>Bacillati</taxon>
        <taxon>Bacillota</taxon>
        <taxon>Bacilli</taxon>
        <taxon>Bacillales</taxon>
        <taxon>Paenibacillaceae</taxon>
        <taxon>Brevibacillus</taxon>
    </lineage>
</organism>
<reference evidence="5" key="1">
    <citation type="submission" date="2016-10" db="EMBL/GenBank/DDBJ databases">
        <authorList>
            <person name="Varghese N."/>
            <person name="Submissions S."/>
        </authorList>
    </citation>
    <scope>NUCLEOTIDE SEQUENCE [LARGE SCALE GENOMIC DNA]</scope>
    <source>
        <strain evidence="5">OK042</strain>
    </source>
</reference>
<dbReference type="PROSITE" id="PS50043">
    <property type="entry name" value="HTH_LUXR_2"/>
    <property type="match status" value="1"/>
</dbReference>
<dbReference type="EMBL" id="FORT01000003">
    <property type="protein sequence ID" value="SFJ40672.1"/>
    <property type="molecule type" value="Genomic_DNA"/>
</dbReference>
<dbReference type="AlphaFoldDB" id="A0A1I3R4J4"/>
<dbReference type="InterPro" id="IPR036388">
    <property type="entry name" value="WH-like_DNA-bd_sf"/>
</dbReference>
<name>A0A1I3R4J4_9BACL</name>
<keyword evidence="2" id="KW-0804">Transcription</keyword>
<evidence type="ECO:0000256" key="1">
    <source>
        <dbReference type="ARBA" id="ARBA00023015"/>
    </source>
</evidence>
<accession>A0A1I3R4J4</accession>
<keyword evidence="1" id="KW-0805">Transcription regulation</keyword>
<protein>
    <submittedName>
        <fullName evidence="4">Regulatory protein, luxR family</fullName>
    </submittedName>
</protein>
<dbReference type="Pfam" id="PF00196">
    <property type="entry name" value="GerE"/>
    <property type="match status" value="1"/>
</dbReference>
<feature type="domain" description="HTH luxR-type" evidence="3">
    <location>
        <begin position="1"/>
        <end position="35"/>
    </location>
</feature>
<evidence type="ECO:0000313" key="4">
    <source>
        <dbReference type="EMBL" id="SFJ40672.1"/>
    </source>
</evidence>
<dbReference type="STRING" id="1884381.SAMN05518846_103264"/>
<dbReference type="Gene3D" id="1.10.10.10">
    <property type="entry name" value="Winged helix-like DNA-binding domain superfamily/Winged helix DNA-binding domain"/>
    <property type="match status" value="1"/>
</dbReference>
<dbReference type="Proteomes" id="UP000198915">
    <property type="component" value="Unassembled WGS sequence"/>
</dbReference>
<keyword evidence="5" id="KW-1185">Reference proteome</keyword>
<dbReference type="SUPFAM" id="SSF46894">
    <property type="entry name" value="C-terminal effector domain of the bipartite response regulators"/>
    <property type="match status" value="1"/>
</dbReference>
<dbReference type="GO" id="GO:0006355">
    <property type="term" value="P:regulation of DNA-templated transcription"/>
    <property type="evidence" value="ECO:0007669"/>
    <property type="project" value="InterPro"/>
</dbReference>
<dbReference type="GO" id="GO:0003677">
    <property type="term" value="F:DNA binding"/>
    <property type="evidence" value="ECO:0007669"/>
    <property type="project" value="InterPro"/>
</dbReference>
<dbReference type="InterPro" id="IPR016032">
    <property type="entry name" value="Sig_transdc_resp-reg_C-effctor"/>
</dbReference>
<evidence type="ECO:0000256" key="2">
    <source>
        <dbReference type="ARBA" id="ARBA00023163"/>
    </source>
</evidence>